<evidence type="ECO:0000313" key="1">
    <source>
        <dbReference type="EMBL" id="GBE85345.1"/>
    </source>
</evidence>
<dbReference type="GeneID" id="38782262"/>
<keyword evidence="2" id="KW-1185">Reference proteome</keyword>
<dbReference type="InParanoid" id="A0A401GT00"/>
<dbReference type="RefSeq" id="XP_027616258.1">
    <property type="nucleotide sequence ID" value="XM_027760457.1"/>
</dbReference>
<reference evidence="1 2" key="1">
    <citation type="journal article" date="2018" name="Sci. Rep.">
        <title>Genome sequence of the cauliflower mushroom Sparassis crispa (Hanabiratake) and its association with beneficial usage.</title>
        <authorList>
            <person name="Kiyama R."/>
            <person name="Furutani Y."/>
            <person name="Kawaguchi K."/>
            <person name="Nakanishi T."/>
        </authorList>
    </citation>
    <scope>NUCLEOTIDE SEQUENCE [LARGE SCALE GENOMIC DNA]</scope>
</reference>
<sequence length="52" mass="6107">MRYYDHALYIHTRYKLHVIDSNVRMSAYVFSFEDLGELSLLGLEGFAPKLLL</sequence>
<dbReference type="AlphaFoldDB" id="A0A401GT00"/>
<name>A0A401GT00_9APHY</name>
<proteinExistence type="predicted"/>
<comment type="caution">
    <text evidence="1">The sequence shown here is derived from an EMBL/GenBank/DDBJ whole genome shotgun (WGS) entry which is preliminary data.</text>
</comment>
<evidence type="ECO:0000313" key="2">
    <source>
        <dbReference type="Proteomes" id="UP000287166"/>
    </source>
</evidence>
<gene>
    <name evidence="1" type="ORF">SCP_0705320</name>
</gene>
<accession>A0A401GT00</accession>
<dbReference type="EMBL" id="BFAD01000007">
    <property type="protein sequence ID" value="GBE85345.1"/>
    <property type="molecule type" value="Genomic_DNA"/>
</dbReference>
<dbReference type="Proteomes" id="UP000287166">
    <property type="component" value="Unassembled WGS sequence"/>
</dbReference>
<organism evidence="1 2">
    <name type="scientific">Sparassis crispa</name>
    <dbReference type="NCBI Taxonomy" id="139825"/>
    <lineage>
        <taxon>Eukaryota</taxon>
        <taxon>Fungi</taxon>
        <taxon>Dikarya</taxon>
        <taxon>Basidiomycota</taxon>
        <taxon>Agaricomycotina</taxon>
        <taxon>Agaricomycetes</taxon>
        <taxon>Polyporales</taxon>
        <taxon>Sparassidaceae</taxon>
        <taxon>Sparassis</taxon>
    </lineage>
</organism>
<protein>
    <submittedName>
        <fullName evidence="1">Uncharacterized protein</fullName>
    </submittedName>
</protein>